<dbReference type="EC" id="5.2.1.8" evidence="2 5"/>
<dbReference type="EMBL" id="JAQQAF010000008">
    <property type="protein sequence ID" value="KAJ8467018.1"/>
    <property type="molecule type" value="Genomic_DNA"/>
</dbReference>
<feature type="compositionally biased region" description="Acidic residues" evidence="6">
    <location>
        <begin position="21"/>
        <end position="35"/>
    </location>
</feature>
<dbReference type="InterPro" id="IPR046357">
    <property type="entry name" value="PPIase_dom_sf"/>
</dbReference>
<dbReference type="AlphaFoldDB" id="A0AAV8Q1M0"/>
<dbReference type="Pfam" id="PF00254">
    <property type="entry name" value="FKBP_C"/>
    <property type="match status" value="1"/>
</dbReference>
<keyword evidence="3 5" id="KW-0697">Rotamase</keyword>
<evidence type="ECO:0000256" key="2">
    <source>
        <dbReference type="ARBA" id="ARBA00013194"/>
    </source>
</evidence>
<evidence type="ECO:0000256" key="6">
    <source>
        <dbReference type="SAM" id="MobiDB-lite"/>
    </source>
</evidence>
<dbReference type="InterPro" id="IPR050689">
    <property type="entry name" value="FKBP-type_PPIase"/>
</dbReference>
<dbReference type="SUPFAM" id="SSF54534">
    <property type="entry name" value="FKBP-like"/>
    <property type="match status" value="1"/>
</dbReference>
<organism evidence="8 9">
    <name type="scientific">Ensete ventricosum</name>
    <name type="common">Abyssinian banana</name>
    <name type="synonym">Musa ensete</name>
    <dbReference type="NCBI Taxonomy" id="4639"/>
    <lineage>
        <taxon>Eukaryota</taxon>
        <taxon>Viridiplantae</taxon>
        <taxon>Streptophyta</taxon>
        <taxon>Embryophyta</taxon>
        <taxon>Tracheophyta</taxon>
        <taxon>Spermatophyta</taxon>
        <taxon>Magnoliopsida</taxon>
        <taxon>Liliopsida</taxon>
        <taxon>Zingiberales</taxon>
        <taxon>Musaceae</taxon>
        <taxon>Ensete</taxon>
    </lineage>
</organism>
<comment type="catalytic activity">
    <reaction evidence="1 5">
        <text>[protein]-peptidylproline (omega=180) = [protein]-peptidylproline (omega=0)</text>
        <dbReference type="Rhea" id="RHEA:16237"/>
        <dbReference type="Rhea" id="RHEA-COMP:10747"/>
        <dbReference type="Rhea" id="RHEA-COMP:10748"/>
        <dbReference type="ChEBI" id="CHEBI:83833"/>
        <dbReference type="ChEBI" id="CHEBI:83834"/>
        <dbReference type="EC" id="5.2.1.8"/>
    </reaction>
</comment>
<dbReference type="GO" id="GO:0005737">
    <property type="term" value="C:cytoplasm"/>
    <property type="evidence" value="ECO:0007669"/>
    <property type="project" value="TreeGrafter"/>
</dbReference>
<sequence length="120" mass="12886">MAHSSRLTLSASAARAAAAVVDDDDLDEEPGEEIESAPPLRVGEEREIGGAGLRKKLLRPGRGWETPVLGDEVTVHYEGRLLDGRKSVSTRDRGEPLTFELGGEQSIAGLDQGIIKILQK</sequence>
<evidence type="ECO:0000256" key="1">
    <source>
        <dbReference type="ARBA" id="ARBA00000971"/>
    </source>
</evidence>
<evidence type="ECO:0000256" key="5">
    <source>
        <dbReference type="PROSITE-ProRule" id="PRU00277"/>
    </source>
</evidence>
<feature type="domain" description="PPIase FKBP-type" evidence="7">
    <location>
        <begin position="70"/>
        <end position="120"/>
    </location>
</feature>
<dbReference type="PANTHER" id="PTHR10516:SF430">
    <property type="entry name" value="PEPTIDYLPROLYL ISOMERASE"/>
    <property type="match status" value="1"/>
</dbReference>
<dbReference type="PANTHER" id="PTHR10516">
    <property type="entry name" value="PEPTIDYL-PROLYL CIS-TRANS ISOMERASE"/>
    <property type="match status" value="1"/>
</dbReference>
<keyword evidence="4 5" id="KW-0413">Isomerase</keyword>
<evidence type="ECO:0000259" key="7">
    <source>
        <dbReference type="PROSITE" id="PS50059"/>
    </source>
</evidence>
<evidence type="ECO:0000313" key="9">
    <source>
        <dbReference type="Proteomes" id="UP001222027"/>
    </source>
</evidence>
<evidence type="ECO:0000313" key="8">
    <source>
        <dbReference type="EMBL" id="KAJ8467018.1"/>
    </source>
</evidence>
<feature type="region of interest" description="Disordered" evidence="6">
    <location>
        <begin position="1"/>
        <end position="41"/>
    </location>
</feature>
<dbReference type="PROSITE" id="PS50059">
    <property type="entry name" value="FKBP_PPIASE"/>
    <property type="match status" value="1"/>
</dbReference>
<dbReference type="Gene3D" id="3.10.50.40">
    <property type="match status" value="1"/>
</dbReference>
<gene>
    <name evidence="8" type="ORF">OPV22_029570</name>
</gene>
<reference evidence="8 9" key="1">
    <citation type="submission" date="2022-12" db="EMBL/GenBank/DDBJ databases">
        <title>Chromosome-scale assembly of the Ensete ventricosum genome.</title>
        <authorList>
            <person name="Dussert Y."/>
            <person name="Stocks J."/>
            <person name="Wendawek A."/>
            <person name="Woldeyes F."/>
            <person name="Nichols R.A."/>
            <person name="Borrell J.S."/>
        </authorList>
    </citation>
    <scope>NUCLEOTIDE SEQUENCE [LARGE SCALE GENOMIC DNA]</scope>
    <source>
        <strain evidence="9">cv. Maze</strain>
        <tissue evidence="8">Seeds</tissue>
    </source>
</reference>
<evidence type="ECO:0000256" key="3">
    <source>
        <dbReference type="ARBA" id="ARBA00023110"/>
    </source>
</evidence>
<feature type="compositionally biased region" description="Low complexity" evidence="6">
    <location>
        <begin position="1"/>
        <end position="20"/>
    </location>
</feature>
<dbReference type="GO" id="GO:0003755">
    <property type="term" value="F:peptidyl-prolyl cis-trans isomerase activity"/>
    <property type="evidence" value="ECO:0007669"/>
    <property type="project" value="UniProtKB-KW"/>
</dbReference>
<accession>A0AAV8Q1M0</accession>
<protein>
    <recommendedName>
        <fullName evidence="2 5">peptidylprolyl isomerase</fullName>
        <ecNumber evidence="2 5">5.2.1.8</ecNumber>
    </recommendedName>
</protein>
<name>A0AAV8Q1M0_ENSVE</name>
<comment type="caution">
    <text evidence="8">The sequence shown here is derived from an EMBL/GenBank/DDBJ whole genome shotgun (WGS) entry which is preliminary data.</text>
</comment>
<keyword evidence="9" id="KW-1185">Reference proteome</keyword>
<evidence type="ECO:0000256" key="4">
    <source>
        <dbReference type="ARBA" id="ARBA00023235"/>
    </source>
</evidence>
<proteinExistence type="predicted"/>
<dbReference type="Proteomes" id="UP001222027">
    <property type="component" value="Unassembled WGS sequence"/>
</dbReference>
<dbReference type="InterPro" id="IPR001179">
    <property type="entry name" value="PPIase_FKBP_dom"/>
</dbReference>